<keyword evidence="5 6" id="KW-0067">ATP-binding</keyword>
<dbReference type="InterPro" id="IPR011990">
    <property type="entry name" value="TPR-like_helical_dom_sf"/>
</dbReference>
<dbReference type="PANTHER" id="PTHR22974">
    <property type="entry name" value="MIXED LINEAGE PROTEIN KINASE"/>
    <property type="match status" value="1"/>
</dbReference>
<evidence type="ECO:0000313" key="9">
    <source>
        <dbReference type="EMBL" id="GFN89978.1"/>
    </source>
</evidence>
<dbReference type="PROSITE" id="PS00108">
    <property type="entry name" value="PROTEIN_KINASE_ST"/>
    <property type="match status" value="1"/>
</dbReference>
<dbReference type="GO" id="GO:0034501">
    <property type="term" value="P:protein localization to kinetochore"/>
    <property type="evidence" value="ECO:0007669"/>
    <property type="project" value="TreeGrafter"/>
</dbReference>
<comment type="caution">
    <text evidence="9">The sequence shown here is derived from an EMBL/GenBank/DDBJ whole genome shotgun (WGS) entry which is preliminary data.</text>
</comment>
<dbReference type="GO" id="GO:0098813">
    <property type="term" value="P:nuclear chromosome segregation"/>
    <property type="evidence" value="ECO:0007669"/>
    <property type="project" value="UniProtKB-ARBA"/>
</dbReference>
<evidence type="ECO:0000256" key="4">
    <source>
        <dbReference type="ARBA" id="ARBA00022777"/>
    </source>
</evidence>
<keyword evidence="10" id="KW-1185">Reference proteome</keyword>
<evidence type="ECO:0000256" key="2">
    <source>
        <dbReference type="ARBA" id="ARBA00022679"/>
    </source>
</evidence>
<dbReference type="InterPro" id="IPR011009">
    <property type="entry name" value="Kinase-like_dom_sf"/>
</dbReference>
<feature type="region of interest" description="Disordered" evidence="7">
    <location>
        <begin position="158"/>
        <end position="177"/>
    </location>
</feature>
<feature type="binding site" evidence="6">
    <location>
        <position position="693"/>
    </location>
    <ligand>
        <name>ATP</name>
        <dbReference type="ChEBI" id="CHEBI:30616"/>
    </ligand>
</feature>
<dbReference type="Gene3D" id="1.10.510.10">
    <property type="entry name" value="Transferase(Phosphotransferase) domain 1"/>
    <property type="match status" value="1"/>
</dbReference>
<feature type="non-terminal residue" evidence="9">
    <location>
        <position position="937"/>
    </location>
</feature>
<dbReference type="PANTHER" id="PTHR22974:SF21">
    <property type="entry name" value="DUAL SPECIFICITY PROTEIN KINASE TTK"/>
    <property type="match status" value="1"/>
</dbReference>
<evidence type="ECO:0000313" key="10">
    <source>
        <dbReference type="Proteomes" id="UP000735302"/>
    </source>
</evidence>
<dbReference type="Gene3D" id="3.30.200.20">
    <property type="entry name" value="Phosphorylase Kinase, domain 1"/>
    <property type="match status" value="1"/>
</dbReference>
<evidence type="ECO:0000256" key="7">
    <source>
        <dbReference type="SAM" id="MobiDB-lite"/>
    </source>
</evidence>
<keyword evidence="3 6" id="KW-0547">Nucleotide-binding</keyword>
<dbReference type="InterPro" id="IPR000719">
    <property type="entry name" value="Prot_kinase_dom"/>
</dbReference>
<feature type="domain" description="Protein kinase" evidence="8">
    <location>
        <begin position="664"/>
        <end position="932"/>
    </location>
</feature>
<dbReference type="Pfam" id="PF00069">
    <property type="entry name" value="Pkinase"/>
    <property type="match status" value="1"/>
</dbReference>
<keyword evidence="1" id="KW-0723">Serine/threonine-protein kinase</keyword>
<keyword evidence="2" id="KW-0808">Transferase</keyword>
<evidence type="ECO:0000256" key="1">
    <source>
        <dbReference type="ARBA" id="ARBA00022527"/>
    </source>
</evidence>
<feature type="compositionally biased region" description="Low complexity" evidence="7">
    <location>
        <begin position="269"/>
        <end position="285"/>
    </location>
</feature>
<dbReference type="GO" id="GO:0000776">
    <property type="term" value="C:kinetochore"/>
    <property type="evidence" value="ECO:0007669"/>
    <property type="project" value="TreeGrafter"/>
</dbReference>
<feature type="region of interest" description="Disordered" evidence="7">
    <location>
        <begin position="498"/>
        <end position="521"/>
    </location>
</feature>
<evidence type="ECO:0000256" key="3">
    <source>
        <dbReference type="ARBA" id="ARBA00022741"/>
    </source>
</evidence>
<sequence>MSEDPRKASASGHLSSDYKVQVARLAAHGNKPEEWKEYIDTVKSKVHLLEKSKQKAVVEYMYFTAFKVMPDTSKTVAYANLLVDFADFKSKYDVAEAEKLLSYARRTLRRFAIVHVASAELELKKDNKDKALKILQRAPVSGSDQEEIISLALQSINEGSNTSPSSGKELSEELNSSHLSGHIGERDLLKLSLSGCRSNTQEVQQGLDILTRHQGVPLQKDLKSSITPVSEKVSPYKEEIQHPLRYPSFNLQPGGGNSFVSGSALPGTSSHDPSSNAASSSSHLSFTNPYLKTPSPPRLVSYYHHDLARSTNHKHNEVETSHEGNRLGRQSENGSIPRQPLAALSKIPETPHSKQPSPAKKSLHRFYSTPVLNGPSSGFGSSMKNSLRKFHPRNPLPPPRRVKVDSALSSWDAGDVDTSDITESAFSLFDRQPRHSTATDTSRTHDDMDIQMEPQKMQRLQCNLFNQLSAHTPLLQKGPASLSVTQSKASSIEIKPDISITNKPDCPEAKNGQIEQHSSSLQKVKEGSNFAAEAVGKNVAEPFEAAGSIGEAKPLLEKPLSSRKVENHAAAQSNNTPSLSNMSCSESSAGLRNPERLELQQKLFQEQQEIVKQQVLEQQQQMKQYPTYSVPSQNPPPVVMAYVTPAKQTLETGQKALYVNGRPYTVIRLVGRGGSAKVYQVYDPTSNRICALKVVNLRCANTIILEGYKNEIALLKKLQHCDRVIKLFDSEYNEPTQKLLLVLEYGEIDLDKFIAQNIANDKQLLPSTIFYFWLQMVTAVHAMHEEGVIHSDLKPPNFILVAGNVKLIDFGIANSVQQDSTSVLKDIKVGTPSYMSPEMLVANTTGPADKPRYKVGKRSDVWSLGCILYQMVYGRTPFQNIPNKIEAIINPNHPIDFPHKDDPALMDVLKKCLQREVHLRPTTGELLKHPYLQIKNS</sequence>
<reference evidence="9 10" key="1">
    <citation type="journal article" date="2021" name="Elife">
        <title>Chloroplast acquisition without the gene transfer in kleptoplastic sea slugs, Plakobranchus ocellatus.</title>
        <authorList>
            <person name="Maeda T."/>
            <person name="Takahashi S."/>
            <person name="Yoshida T."/>
            <person name="Shimamura S."/>
            <person name="Takaki Y."/>
            <person name="Nagai Y."/>
            <person name="Toyoda A."/>
            <person name="Suzuki Y."/>
            <person name="Arimoto A."/>
            <person name="Ishii H."/>
            <person name="Satoh N."/>
            <person name="Nishiyama T."/>
            <person name="Hasebe M."/>
            <person name="Maruyama T."/>
            <person name="Minagawa J."/>
            <person name="Obokata J."/>
            <person name="Shigenobu S."/>
        </authorList>
    </citation>
    <scope>NUCLEOTIDE SEQUENCE [LARGE SCALE GENOMIC DNA]</scope>
</reference>
<dbReference type="FunFam" id="3.30.200.20:FF:000131">
    <property type="entry name" value="Dual specificity protein kinase TTK"/>
    <property type="match status" value="1"/>
</dbReference>
<dbReference type="GO" id="GO:0005524">
    <property type="term" value="F:ATP binding"/>
    <property type="evidence" value="ECO:0007669"/>
    <property type="project" value="UniProtKB-UniRule"/>
</dbReference>
<dbReference type="AlphaFoldDB" id="A0AAV3Z7K8"/>
<feature type="compositionally biased region" description="Polar residues" evidence="7">
    <location>
        <begin position="158"/>
        <end position="168"/>
    </location>
</feature>
<dbReference type="InterPro" id="IPR008271">
    <property type="entry name" value="Ser/Thr_kinase_AS"/>
</dbReference>
<evidence type="ECO:0000259" key="8">
    <source>
        <dbReference type="PROSITE" id="PS50011"/>
    </source>
</evidence>
<dbReference type="GO" id="GO:0033316">
    <property type="term" value="P:meiotic spindle assembly checkpoint signaling"/>
    <property type="evidence" value="ECO:0007669"/>
    <property type="project" value="TreeGrafter"/>
</dbReference>
<accession>A0AAV3Z7K8</accession>
<keyword evidence="4 9" id="KW-0418">Kinase</keyword>
<dbReference type="GO" id="GO:0007094">
    <property type="term" value="P:mitotic spindle assembly checkpoint signaling"/>
    <property type="evidence" value="ECO:0007669"/>
    <property type="project" value="TreeGrafter"/>
</dbReference>
<feature type="compositionally biased region" description="Basic and acidic residues" evidence="7">
    <location>
        <begin position="310"/>
        <end position="326"/>
    </location>
</feature>
<dbReference type="SUPFAM" id="SSF56112">
    <property type="entry name" value="Protein kinase-like (PK-like)"/>
    <property type="match status" value="1"/>
</dbReference>
<feature type="region of interest" description="Disordered" evidence="7">
    <location>
        <begin position="310"/>
        <end position="336"/>
    </location>
</feature>
<name>A0AAV3Z7K8_9GAST</name>
<dbReference type="GO" id="GO:0005634">
    <property type="term" value="C:nucleus"/>
    <property type="evidence" value="ECO:0007669"/>
    <property type="project" value="TreeGrafter"/>
</dbReference>
<dbReference type="GO" id="GO:0004712">
    <property type="term" value="F:protein serine/threonine/tyrosine kinase activity"/>
    <property type="evidence" value="ECO:0007669"/>
    <property type="project" value="TreeGrafter"/>
</dbReference>
<dbReference type="GO" id="GO:0004674">
    <property type="term" value="F:protein serine/threonine kinase activity"/>
    <property type="evidence" value="ECO:0007669"/>
    <property type="project" value="UniProtKB-KW"/>
</dbReference>
<dbReference type="SMART" id="SM00220">
    <property type="entry name" value="S_TKc"/>
    <property type="match status" value="1"/>
</dbReference>
<dbReference type="EMBL" id="BLXT01001969">
    <property type="protein sequence ID" value="GFN89978.1"/>
    <property type="molecule type" value="Genomic_DNA"/>
</dbReference>
<dbReference type="InterPro" id="IPR027084">
    <property type="entry name" value="Mps1_cat"/>
</dbReference>
<evidence type="ECO:0000256" key="5">
    <source>
        <dbReference type="ARBA" id="ARBA00022840"/>
    </source>
</evidence>
<dbReference type="Proteomes" id="UP000735302">
    <property type="component" value="Unassembled WGS sequence"/>
</dbReference>
<feature type="region of interest" description="Disordered" evidence="7">
    <location>
        <begin position="246"/>
        <end position="290"/>
    </location>
</feature>
<dbReference type="Gene3D" id="1.25.40.10">
    <property type="entry name" value="Tetratricopeptide repeat domain"/>
    <property type="match status" value="1"/>
</dbReference>
<proteinExistence type="predicted"/>
<dbReference type="PROSITE" id="PS00107">
    <property type="entry name" value="PROTEIN_KINASE_ATP"/>
    <property type="match status" value="1"/>
</dbReference>
<dbReference type="PROSITE" id="PS50011">
    <property type="entry name" value="PROTEIN_KINASE_DOM"/>
    <property type="match status" value="1"/>
</dbReference>
<dbReference type="InterPro" id="IPR017441">
    <property type="entry name" value="Protein_kinase_ATP_BS"/>
</dbReference>
<dbReference type="CDD" id="cd14131">
    <property type="entry name" value="PKc_Mps1"/>
    <property type="match status" value="1"/>
</dbReference>
<organism evidence="9 10">
    <name type="scientific">Plakobranchus ocellatus</name>
    <dbReference type="NCBI Taxonomy" id="259542"/>
    <lineage>
        <taxon>Eukaryota</taxon>
        <taxon>Metazoa</taxon>
        <taxon>Spiralia</taxon>
        <taxon>Lophotrochozoa</taxon>
        <taxon>Mollusca</taxon>
        <taxon>Gastropoda</taxon>
        <taxon>Heterobranchia</taxon>
        <taxon>Euthyneura</taxon>
        <taxon>Panpulmonata</taxon>
        <taxon>Sacoglossa</taxon>
        <taxon>Placobranchoidea</taxon>
        <taxon>Plakobranchidae</taxon>
        <taxon>Plakobranchus</taxon>
    </lineage>
</organism>
<feature type="region of interest" description="Disordered" evidence="7">
    <location>
        <begin position="563"/>
        <end position="590"/>
    </location>
</feature>
<protein>
    <submittedName>
        <fullName evidence="9">Serine/threonine-protein kinase ttk/mps1</fullName>
    </submittedName>
</protein>
<gene>
    <name evidence="9" type="ORF">PoB_001648400</name>
</gene>
<evidence type="ECO:0000256" key="6">
    <source>
        <dbReference type="PROSITE-ProRule" id="PRU10141"/>
    </source>
</evidence>
<feature type="compositionally biased region" description="Polar residues" evidence="7">
    <location>
        <begin position="570"/>
        <end position="590"/>
    </location>
</feature>